<evidence type="ECO:0000313" key="2">
    <source>
        <dbReference type="EMBL" id="PZP24671.1"/>
    </source>
</evidence>
<feature type="region of interest" description="Disordered" evidence="1">
    <location>
        <begin position="15"/>
        <end position="38"/>
    </location>
</feature>
<protein>
    <submittedName>
        <fullName evidence="2">Uncharacterized protein</fullName>
    </submittedName>
</protein>
<dbReference type="EMBL" id="QFOH01000008">
    <property type="protein sequence ID" value="PZP24671.1"/>
    <property type="molecule type" value="Genomic_DNA"/>
</dbReference>
<dbReference type="Proteomes" id="UP000249198">
    <property type="component" value="Unassembled WGS sequence"/>
</dbReference>
<comment type="caution">
    <text evidence="2">The sequence shown here is derived from an EMBL/GenBank/DDBJ whole genome shotgun (WGS) entry which is preliminary data.</text>
</comment>
<evidence type="ECO:0000256" key="1">
    <source>
        <dbReference type="SAM" id="MobiDB-lite"/>
    </source>
</evidence>
<reference evidence="2 3" key="1">
    <citation type="submission" date="2017-08" db="EMBL/GenBank/DDBJ databases">
        <title>Infants hospitalized years apart are colonized by the same room-sourced microbial strains.</title>
        <authorList>
            <person name="Brooks B."/>
            <person name="Olm M.R."/>
            <person name="Firek B.A."/>
            <person name="Baker R."/>
            <person name="Thomas B.C."/>
            <person name="Morowitz M.J."/>
            <person name="Banfield J.F."/>
        </authorList>
    </citation>
    <scope>NUCLEOTIDE SEQUENCE [LARGE SCALE GENOMIC DNA]</scope>
    <source>
        <strain evidence="2">S2_009_000_R2_77</strain>
    </source>
</reference>
<evidence type="ECO:0000313" key="3">
    <source>
        <dbReference type="Proteomes" id="UP000249198"/>
    </source>
</evidence>
<feature type="compositionally biased region" description="Acidic residues" evidence="1">
    <location>
        <begin position="25"/>
        <end position="38"/>
    </location>
</feature>
<proteinExistence type="predicted"/>
<gene>
    <name evidence="2" type="ORF">DI599_07575</name>
</gene>
<dbReference type="AlphaFoldDB" id="A0A2W5CZ42"/>
<accession>A0A2W5CZ42</accession>
<organism evidence="2 3">
    <name type="scientific">Pseudomonas kuykendallii</name>
    <dbReference type="NCBI Taxonomy" id="1007099"/>
    <lineage>
        <taxon>Bacteria</taxon>
        <taxon>Pseudomonadati</taxon>
        <taxon>Pseudomonadota</taxon>
        <taxon>Gammaproteobacteria</taxon>
        <taxon>Pseudomonadales</taxon>
        <taxon>Pseudomonadaceae</taxon>
        <taxon>Pseudomonas</taxon>
    </lineage>
</organism>
<dbReference type="RefSeq" id="WP_273230651.1">
    <property type="nucleotide sequence ID" value="NZ_DALYZG010000028.1"/>
</dbReference>
<name>A0A2W5CZ42_9PSED</name>
<sequence>MIHYVPQPQVTRLPMWRADESPLNDLDETESEIDEDQPLPDEVLENLTEEADVPAAIPDPGPM</sequence>